<name>A0A0G0QZK0_9BACT</name>
<feature type="transmembrane region" description="Helical" evidence="7">
    <location>
        <begin position="143"/>
        <end position="162"/>
    </location>
</feature>
<evidence type="ECO:0000256" key="2">
    <source>
        <dbReference type="ARBA" id="ARBA00007400"/>
    </source>
</evidence>
<keyword evidence="4 7" id="KW-0812">Transmembrane</keyword>
<dbReference type="InterPro" id="IPR002656">
    <property type="entry name" value="Acyl_transf_3_dom"/>
</dbReference>
<comment type="caution">
    <text evidence="9">The sequence shown here is derived from an EMBL/GenBank/DDBJ whole genome shotgun (WGS) entry which is preliminary data.</text>
</comment>
<dbReference type="GO" id="GO:0016413">
    <property type="term" value="F:O-acetyltransferase activity"/>
    <property type="evidence" value="ECO:0007669"/>
    <property type="project" value="TreeGrafter"/>
</dbReference>
<dbReference type="Proteomes" id="UP000034215">
    <property type="component" value="Unassembled WGS sequence"/>
</dbReference>
<proteinExistence type="inferred from homology"/>
<dbReference type="PATRIC" id="fig|1618576.3.peg.368"/>
<dbReference type="PANTHER" id="PTHR40074:SF2">
    <property type="entry name" value="O-ACETYLTRANSFERASE WECH"/>
    <property type="match status" value="1"/>
</dbReference>
<evidence type="ECO:0000256" key="7">
    <source>
        <dbReference type="SAM" id="Phobius"/>
    </source>
</evidence>
<feature type="transmembrane region" description="Helical" evidence="7">
    <location>
        <begin position="174"/>
        <end position="195"/>
    </location>
</feature>
<evidence type="ECO:0000313" key="10">
    <source>
        <dbReference type="Proteomes" id="UP000034215"/>
    </source>
</evidence>
<accession>A0A0G0QZK0</accession>
<dbReference type="EMBL" id="LBYA01000020">
    <property type="protein sequence ID" value="KKR42881.1"/>
    <property type="molecule type" value="Genomic_DNA"/>
</dbReference>
<feature type="domain" description="Acyltransferase 3" evidence="8">
    <location>
        <begin position="6"/>
        <end position="329"/>
    </location>
</feature>
<keyword evidence="3" id="KW-1003">Cell membrane</keyword>
<keyword evidence="5 7" id="KW-1133">Transmembrane helix</keyword>
<evidence type="ECO:0000256" key="5">
    <source>
        <dbReference type="ARBA" id="ARBA00022989"/>
    </source>
</evidence>
<evidence type="ECO:0000256" key="1">
    <source>
        <dbReference type="ARBA" id="ARBA00004651"/>
    </source>
</evidence>
<feature type="transmembrane region" description="Helical" evidence="7">
    <location>
        <begin position="47"/>
        <end position="68"/>
    </location>
</feature>
<dbReference type="Pfam" id="PF01757">
    <property type="entry name" value="Acyl_transf_3"/>
    <property type="match status" value="1"/>
</dbReference>
<keyword evidence="6 7" id="KW-0472">Membrane</keyword>
<dbReference type="GO" id="GO:0009246">
    <property type="term" value="P:enterobacterial common antigen biosynthetic process"/>
    <property type="evidence" value="ECO:0007669"/>
    <property type="project" value="TreeGrafter"/>
</dbReference>
<evidence type="ECO:0000313" key="9">
    <source>
        <dbReference type="EMBL" id="KKR42881.1"/>
    </source>
</evidence>
<comment type="subcellular location">
    <subcellularLocation>
        <location evidence="1">Cell membrane</location>
        <topology evidence="1">Multi-pass membrane protein</topology>
    </subcellularLocation>
</comment>
<dbReference type="PANTHER" id="PTHR40074">
    <property type="entry name" value="O-ACETYLTRANSFERASE WECH"/>
    <property type="match status" value="1"/>
</dbReference>
<comment type="similarity">
    <text evidence="2">Belongs to the acyltransferase 3 family.</text>
</comment>
<feature type="transmembrane region" description="Helical" evidence="7">
    <location>
        <begin position="312"/>
        <end position="332"/>
    </location>
</feature>
<evidence type="ECO:0000256" key="4">
    <source>
        <dbReference type="ARBA" id="ARBA00022692"/>
    </source>
</evidence>
<feature type="transmembrane region" description="Helical" evidence="7">
    <location>
        <begin position="245"/>
        <end position="261"/>
    </location>
</feature>
<dbReference type="AlphaFoldDB" id="A0A0G0QZK0"/>
<organism evidence="9 10">
    <name type="scientific">Candidatus Woesebacteria bacterium GW2011_GWB1_40_12</name>
    <dbReference type="NCBI Taxonomy" id="1618576"/>
    <lineage>
        <taxon>Bacteria</taxon>
        <taxon>Candidatus Woeseibacteriota</taxon>
    </lineage>
</organism>
<evidence type="ECO:0000259" key="8">
    <source>
        <dbReference type="Pfam" id="PF01757"/>
    </source>
</evidence>
<gene>
    <name evidence="9" type="ORF">UT76_C0020G0006</name>
</gene>
<protein>
    <submittedName>
        <fullName evidence="9">Conserved membrane protein</fullName>
    </submittedName>
</protein>
<evidence type="ECO:0000256" key="3">
    <source>
        <dbReference type="ARBA" id="ARBA00022475"/>
    </source>
</evidence>
<feature type="transmembrane region" description="Helical" evidence="7">
    <location>
        <begin position="207"/>
        <end position="225"/>
    </location>
</feature>
<feature type="transmembrane region" description="Helical" evidence="7">
    <location>
        <begin position="118"/>
        <end position="136"/>
    </location>
</feature>
<reference evidence="9 10" key="1">
    <citation type="journal article" date="2015" name="Nature">
        <title>rRNA introns, odd ribosomes, and small enigmatic genomes across a large radiation of phyla.</title>
        <authorList>
            <person name="Brown C.T."/>
            <person name="Hug L.A."/>
            <person name="Thomas B.C."/>
            <person name="Sharon I."/>
            <person name="Castelle C.J."/>
            <person name="Singh A."/>
            <person name="Wilkins M.J."/>
            <person name="Williams K.H."/>
            <person name="Banfield J.F."/>
        </authorList>
    </citation>
    <scope>NUCLEOTIDE SEQUENCE [LARGE SCALE GENOMIC DNA]</scope>
</reference>
<feature type="transmembrane region" description="Helical" evidence="7">
    <location>
        <begin position="80"/>
        <end position="98"/>
    </location>
</feature>
<sequence length="343" mass="40022">MKERIKSIDSLRGIAILAVILIHTTTRTLEASGFDLPAFSFTLFLNQISRFAVPLFFVISGLVLEFSHKEESYWSFIKRRFSKIFVPYIIWSLFYYFLVYNENHDSLVKVFLTGNASYQLYFIPSLCIFYMAFPFLHKAYSIISNKFILILITASQLAFLYRDYYVKGFELNDPIRIVLMSYLFFVIGMLAARNIDRINLFVEKWRKILPVIAGVSGIYVFFEGWSRYLSTGNYLSYYSQWRPSVLVYTISLGLTLYYYFEHTKLRSSIIAKFSEHSFFVFLVHVAILEAVWQVVGKSIFDIFRGGIPAKIIFDPTFFMVVTIMSFLIAKYVHKISKSSKLLG</sequence>
<dbReference type="GO" id="GO:0005886">
    <property type="term" value="C:plasma membrane"/>
    <property type="evidence" value="ECO:0007669"/>
    <property type="project" value="UniProtKB-SubCell"/>
</dbReference>
<feature type="transmembrane region" description="Helical" evidence="7">
    <location>
        <begin position="273"/>
        <end position="292"/>
    </location>
</feature>
<evidence type="ECO:0000256" key="6">
    <source>
        <dbReference type="ARBA" id="ARBA00023136"/>
    </source>
</evidence>